<proteinExistence type="predicted"/>
<evidence type="ECO:0000313" key="3">
    <source>
        <dbReference type="Proteomes" id="UP000176939"/>
    </source>
</evidence>
<feature type="domain" description="DUF5655" evidence="1">
    <location>
        <begin position="30"/>
        <end position="136"/>
    </location>
</feature>
<dbReference type="InterPro" id="IPR043714">
    <property type="entry name" value="DUF5655"/>
</dbReference>
<accession>A0A1F7WZS2</accession>
<name>A0A1F7WZS2_9BACT</name>
<dbReference type="AlphaFoldDB" id="A0A1F7WZS2"/>
<sequence length="140" mass="16654">MKPLWKCAKCKREFAKVNQSHSCVSYPLENHFKGKIYAKELFTHLTDKVEKKIGQIKIESLPCCIHFVGSYTFGAVFPMKDKIRIDFRTDFPIKSKRVWKMFQMSPNRYLYYFEIKNKKDIDTELLGWIKKAYGLNKNDI</sequence>
<evidence type="ECO:0000259" key="1">
    <source>
        <dbReference type="Pfam" id="PF18899"/>
    </source>
</evidence>
<dbReference type="Pfam" id="PF18899">
    <property type="entry name" value="DUF5655"/>
    <property type="match status" value="1"/>
</dbReference>
<dbReference type="EMBL" id="MGFQ01000051">
    <property type="protein sequence ID" value="OGM08316.1"/>
    <property type="molecule type" value="Genomic_DNA"/>
</dbReference>
<evidence type="ECO:0000313" key="2">
    <source>
        <dbReference type="EMBL" id="OGM08316.1"/>
    </source>
</evidence>
<organism evidence="2 3">
    <name type="scientific">Candidatus Woesebacteria bacterium RBG_13_36_22</name>
    <dbReference type="NCBI Taxonomy" id="1802478"/>
    <lineage>
        <taxon>Bacteria</taxon>
        <taxon>Candidatus Woeseibacteriota</taxon>
    </lineage>
</organism>
<dbReference type="Proteomes" id="UP000176939">
    <property type="component" value="Unassembled WGS sequence"/>
</dbReference>
<protein>
    <recommendedName>
        <fullName evidence="1">DUF5655 domain-containing protein</fullName>
    </recommendedName>
</protein>
<comment type="caution">
    <text evidence="2">The sequence shown here is derived from an EMBL/GenBank/DDBJ whole genome shotgun (WGS) entry which is preliminary data.</text>
</comment>
<reference evidence="2 3" key="1">
    <citation type="journal article" date="2016" name="Nat. Commun.">
        <title>Thousands of microbial genomes shed light on interconnected biogeochemical processes in an aquifer system.</title>
        <authorList>
            <person name="Anantharaman K."/>
            <person name="Brown C.T."/>
            <person name="Hug L.A."/>
            <person name="Sharon I."/>
            <person name="Castelle C.J."/>
            <person name="Probst A.J."/>
            <person name="Thomas B.C."/>
            <person name="Singh A."/>
            <person name="Wilkins M.J."/>
            <person name="Karaoz U."/>
            <person name="Brodie E.L."/>
            <person name="Williams K.H."/>
            <person name="Hubbard S.S."/>
            <person name="Banfield J.F."/>
        </authorList>
    </citation>
    <scope>NUCLEOTIDE SEQUENCE [LARGE SCALE GENOMIC DNA]</scope>
</reference>
<gene>
    <name evidence="2" type="ORF">A2Z67_01445</name>
</gene>